<dbReference type="InterPro" id="IPR036291">
    <property type="entry name" value="NAD(P)-bd_dom_sf"/>
</dbReference>
<sequence length="80" mass="8631">MIQAVMPQMRKQKAGNLINLASISGTVTGPTQEIYSATKAEVIMLSETLAALKALQTKLNEVVTEVNAHLDLSQSTDFRA</sequence>
<dbReference type="EMBL" id="AYYN01000022">
    <property type="protein sequence ID" value="KRM77086.1"/>
    <property type="molecule type" value="Genomic_DNA"/>
</dbReference>
<accession>A0A0R2BCV0</accession>
<gene>
    <name evidence="3" type="ORF">FC48_GL000742</name>
</gene>
<dbReference type="SUPFAM" id="SSF51735">
    <property type="entry name" value="NAD(P)-binding Rossmann-fold domains"/>
    <property type="match status" value="1"/>
</dbReference>
<dbReference type="InterPro" id="IPR002347">
    <property type="entry name" value="SDR_fam"/>
</dbReference>
<dbReference type="GO" id="GO:0005829">
    <property type="term" value="C:cytosol"/>
    <property type="evidence" value="ECO:0007669"/>
    <property type="project" value="TreeGrafter"/>
</dbReference>
<dbReference type="PANTHER" id="PTHR43391">
    <property type="entry name" value="RETINOL DEHYDROGENASE-RELATED"/>
    <property type="match status" value="1"/>
</dbReference>
<proteinExistence type="inferred from homology"/>
<name>A0A0R2BCV0_9LACO</name>
<organism evidence="3 4">
    <name type="scientific">Ligilactobacillus murinus DSM 20452 = NBRC 14221</name>
    <dbReference type="NCBI Taxonomy" id="1423772"/>
    <lineage>
        <taxon>Bacteria</taxon>
        <taxon>Bacillati</taxon>
        <taxon>Bacillota</taxon>
        <taxon>Bacilli</taxon>
        <taxon>Lactobacillales</taxon>
        <taxon>Lactobacillaceae</taxon>
        <taxon>Ligilactobacillus</taxon>
    </lineage>
</organism>
<evidence type="ECO:0000313" key="3">
    <source>
        <dbReference type="EMBL" id="KRM77086.1"/>
    </source>
</evidence>
<protein>
    <submittedName>
        <fullName evidence="3">Uncharacterized protein</fullName>
    </submittedName>
</protein>
<dbReference type="Proteomes" id="UP000051612">
    <property type="component" value="Unassembled WGS sequence"/>
</dbReference>
<keyword evidence="2" id="KW-0560">Oxidoreductase</keyword>
<dbReference type="PATRIC" id="fig|1423772.3.peg.813"/>
<dbReference type="Pfam" id="PF00106">
    <property type="entry name" value="adh_short"/>
    <property type="match status" value="1"/>
</dbReference>
<evidence type="ECO:0000313" key="4">
    <source>
        <dbReference type="Proteomes" id="UP000051612"/>
    </source>
</evidence>
<comment type="similarity">
    <text evidence="1">Belongs to the short-chain dehydrogenases/reductases (SDR) family.</text>
</comment>
<dbReference type="PRINTS" id="PR00081">
    <property type="entry name" value="GDHRDH"/>
</dbReference>
<dbReference type="GO" id="GO:0016491">
    <property type="term" value="F:oxidoreductase activity"/>
    <property type="evidence" value="ECO:0007669"/>
    <property type="project" value="UniProtKB-KW"/>
</dbReference>
<evidence type="ECO:0000256" key="2">
    <source>
        <dbReference type="ARBA" id="ARBA00023002"/>
    </source>
</evidence>
<reference evidence="3 4" key="1">
    <citation type="journal article" date="2015" name="Genome Announc.">
        <title>Expanding the biotechnology potential of lactobacilli through comparative genomics of 213 strains and associated genera.</title>
        <authorList>
            <person name="Sun Z."/>
            <person name="Harris H.M."/>
            <person name="McCann A."/>
            <person name="Guo C."/>
            <person name="Argimon S."/>
            <person name="Zhang W."/>
            <person name="Yang X."/>
            <person name="Jeffery I.B."/>
            <person name="Cooney J.C."/>
            <person name="Kagawa T.F."/>
            <person name="Liu W."/>
            <person name="Song Y."/>
            <person name="Salvetti E."/>
            <person name="Wrobel A."/>
            <person name="Rasinkangas P."/>
            <person name="Parkhill J."/>
            <person name="Rea M.C."/>
            <person name="O'Sullivan O."/>
            <person name="Ritari J."/>
            <person name="Douillard F.P."/>
            <person name="Paul Ross R."/>
            <person name="Yang R."/>
            <person name="Briner A.E."/>
            <person name="Felis G.E."/>
            <person name="de Vos W.M."/>
            <person name="Barrangou R."/>
            <person name="Klaenhammer T.R."/>
            <person name="Caufield P.W."/>
            <person name="Cui Y."/>
            <person name="Zhang H."/>
            <person name="O'Toole P.W."/>
        </authorList>
    </citation>
    <scope>NUCLEOTIDE SEQUENCE [LARGE SCALE GENOMIC DNA]</scope>
    <source>
        <strain evidence="3 4">DSM 20452</strain>
    </source>
</reference>
<comment type="caution">
    <text evidence="3">The sequence shown here is derived from an EMBL/GenBank/DDBJ whole genome shotgun (WGS) entry which is preliminary data.</text>
</comment>
<dbReference type="Gene3D" id="3.40.50.720">
    <property type="entry name" value="NAD(P)-binding Rossmann-like Domain"/>
    <property type="match status" value="1"/>
</dbReference>
<evidence type="ECO:0000256" key="1">
    <source>
        <dbReference type="ARBA" id="ARBA00006484"/>
    </source>
</evidence>
<dbReference type="PANTHER" id="PTHR43391:SF86">
    <property type="entry name" value="SHORT-CHAIN DEHYDROGENASE_REDUCTASE FAMILY PROTEIN"/>
    <property type="match status" value="1"/>
</dbReference>
<dbReference type="AlphaFoldDB" id="A0A0R2BCV0"/>